<gene>
    <name evidence="1" type="ORF">FD145_1507</name>
</gene>
<accession>A0A833KZQ0</accession>
<sequence length="60" mass="7113">MESTKEIRGNKLKDLFKNYFPAFEFKYPQHATQHINRTTGFVFHAQMRGDKCGWIKPLPL</sequence>
<reference evidence="1 2" key="1">
    <citation type="submission" date="2019-12" db="EMBL/GenBank/DDBJ databases">
        <authorList>
            <person name="Wolfe R."/>
            <person name="Danczak R."/>
            <person name="Wilkins M."/>
        </authorList>
    </citation>
    <scope>NUCLEOTIDE SEQUENCE [LARGE SCALE GENOMIC DNA]</scope>
    <source>
        <strain evidence="1">X2_MaxBin.013</strain>
    </source>
</reference>
<dbReference type="AlphaFoldDB" id="A0A833KZQ0"/>
<comment type="caution">
    <text evidence="1">The sequence shown here is derived from an EMBL/GenBank/DDBJ whole genome shotgun (WGS) entry which is preliminary data.</text>
</comment>
<organism evidence="1 2">
    <name type="scientific">Candidatus Saganbacteria bacterium</name>
    <dbReference type="NCBI Taxonomy" id="2575572"/>
    <lineage>
        <taxon>Bacteria</taxon>
        <taxon>Bacillati</taxon>
        <taxon>Saganbacteria</taxon>
    </lineage>
</organism>
<proteinExistence type="predicted"/>
<dbReference type="EMBL" id="WPAF01000039">
    <property type="protein sequence ID" value="KAF0132894.1"/>
    <property type="molecule type" value="Genomic_DNA"/>
</dbReference>
<protein>
    <submittedName>
        <fullName evidence="1">Uncharacterized protein</fullName>
    </submittedName>
</protein>
<evidence type="ECO:0000313" key="2">
    <source>
        <dbReference type="Proteomes" id="UP000488506"/>
    </source>
</evidence>
<dbReference type="Proteomes" id="UP000488506">
    <property type="component" value="Unassembled WGS sequence"/>
</dbReference>
<name>A0A833KZQ0_UNCSA</name>
<evidence type="ECO:0000313" key="1">
    <source>
        <dbReference type="EMBL" id="KAF0132894.1"/>
    </source>
</evidence>